<dbReference type="PANTHER" id="PTHR43305">
    <property type="entry name" value="FAMILY N-ACETYLTRANSFERASE, PUTATIVE (AFU_ORTHOLOGUE AFUA_2G01380)-RELATED"/>
    <property type="match status" value="1"/>
</dbReference>
<sequence>MTDAIRILPASGADDMQVLADLFRGYAASLPVDLDYQDFDDELAALPGKYAPPRGALLLARDAHGAALGCAGLRALAEGVCEMKRLYLVPAARGLGLGRALADAIVTEARRLGYRELRLDTLPTMTRAIAMYEVMGFARIEPYYRPTPPGTVFMALKL</sequence>
<organism evidence="2 3">
    <name type="scientific">Sphingomonas naasensis</name>
    <dbReference type="NCBI Taxonomy" id="1344951"/>
    <lineage>
        <taxon>Bacteria</taxon>
        <taxon>Pseudomonadati</taxon>
        <taxon>Pseudomonadota</taxon>
        <taxon>Alphaproteobacteria</taxon>
        <taxon>Sphingomonadales</taxon>
        <taxon>Sphingomonadaceae</taxon>
        <taxon>Sphingomonas</taxon>
    </lineage>
</organism>
<gene>
    <name evidence="2" type="ORF">E5A74_08795</name>
</gene>
<proteinExistence type="predicted"/>
<dbReference type="InterPro" id="IPR016181">
    <property type="entry name" value="Acyl_CoA_acyltransferase"/>
</dbReference>
<dbReference type="AlphaFoldDB" id="A0A4S1WK11"/>
<dbReference type="PROSITE" id="PS51186">
    <property type="entry name" value="GNAT"/>
    <property type="match status" value="1"/>
</dbReference>
<keyword evidence="3" id="KW-1185">Reference proteome</keyword>
<reference evidence="2 3" key="1">
    <citation type="submission" date="2019-04" db="EMBL/GenBank/DDBJ databases">
        <title>Sphingomonas psychrotolerans sp. nov., isolated from soil in the Tianshan Mountains, Xinjiang, China.</title>
        <authorList>
            <person name="Luo Y."/>
            <person name="Sheng H."/>
        </authorList>
    </citation>
    <scope>NUCLEOTIDE SEQUENCE [LARGE SCALE GENOMIC DNA]</scope>
    <source>
        <strain evidence="2 3">KIS18-15</strain>
    </source>
</reference>
<dbReference type="InterPro" id="IPR052777">
    <property type="entry name" value="Acetyltransferase_Enz"/>
</dbReference>
<dbReference type="PANTHER" id="PTHR43305:SF1">
    <property type="entry name" value="FAMILY N-ACETYLTRANSFERASE, PUTATIVE (AFU_ORTHOLOGUE AFUA_2G01380)-RELATED"/>
    <property type="match status" value="1"/>
</dbReference>
<dbReference type="EMBL" id="SRXU01000003">
    <property type="protein sequence ID" value="TGX43479.1"/>
    <property type="molecule type" value="Genomic_DNA"/>
</dbReference>
<accession>A0A4S1WK11</accession>
<keyword evidence="2" id="KW-0808">Transferase</keyword>
<dbReference type="CDD" id="cd04301">
    <property type="entry name" value="NAT_SF"/>
    <property type="match status" value="1"/>
</dbReference>
<comment type="caution">
    <text evidence="2">The sequence shown here is derived from an EMBL/GenBank/DDBJ whole genome shotgun (WGS) entry which is preliminary data.</text>
</comment>
<dbReference type="InterPro" id="IPR000182">
    <property type="entry name" value="GNAT_dom"/>
</dbReference>
<dbReference type="Proteomes" id="UP000309848">
    <property type="component" value="Unassembled WGS sequence"/>
</dbReference>
<evidence type="ECO:0000313" key="2">
    <source>
        <dbReference type="EMBL" id="TGX43479.1"/>
    </source>
</evidence>
<dbReference type="GO" id="GO:0016747">
    <property type="term" value="F:acyltransferase activity, transferring groups other than amino-acyl groups"/>
    <property type="evidence" value="ECO:0007669"/>
    <property type="project" value="InterPro"/>
</dbReference>
<name>A0A4S1WK11_9SPHN</name>
<dbReference type="Pfam" id="PF00583">
    <property type="entry name" value="Acetyltransf_1"/>
    <property type="match status" value="1"/>
</dbReference>
<feature type="domain" description="N-acetyltransferase" evidence="1">
    <location>
        <begin position="5"/>
        <end position="158"/>
    </location>
</feature>
<protein>
    <submittedName>
        <fullName evidence="2">GNAT family N-acetyltransferase</fullName>
    </submittedName>
</protein>
<dbReference type="SUPFAM" id="SSF55729">
    <property type="entry name" value="Acyl-CoA N-acyltransferases (Nat)"/>
    <property type="match status" value="1"/>
</dbReference>
<evidence type="ECO:0000313" key="3">
    <source>
        <dbReference type="Proteomes" id="UP000309848"/>
    </source>
</evidence>
<dbReference type="Gene3D" id="3.40.630.30">
    <property type="match status" value="1"/>
</dbReference>
<dbReference type="OrthoDB" id="2436196at2"/>
<evidence type="ECO:0000259" key="1">
    <source>
        <dbReference type="PROSITE" id="PS51186"/>
    </source>
</evidence>